<proteinExistence type="predicted"/>
<dbReference type="AlphaFoldDB" id="A0A4Y8LA56"/>
<dbReference type="SUPFAM" id="SSF160574">
    <property type="entry name" value="BT0923-like"/>
    <property type="match status" value="1"/>
</dbReference>
<feature type="domain" description="Putative beta-lactamase-inhibitor-like PepSY-like" evidence="1">
    <location>
        <begin position="58"/>
        <end position="144"/>
    </location>
</feature>
<dbReference type="Pfam" id="PF11396">
    <property type="entry name" value="PepSY_like"/>
    <property type="match status" value="1"/>
</dbReference>
<protein>
    <recommendedName>
        <fullName evidence="1">Putative beta-lactamase-inhibitor-like PepSY-like domain-containing protein</fullName>
    </recommendedName>
</protein>
<sequence length="149" mass="17098">MKRVGIILALLAIVITSSAFVLLRNKYVSVSELPKEGQVFITSYFKGSNVLTIEERWNEYKILLNDGTKIKLDKNGVWDDLEGEHTQLPSTVLNLLPRKAVSYIQTNFKEWHITDMEKKRYGYKIELINGASDVEIEFNNAGEVRDVDF</sequence>
<dbReference type="InterPro" id="IPR021533">
    <property type="entry name" value="PepSY-like"/>
</dbReference>
<evidence type="ECO:0000313" key="2">
    <source>
        <dbReference type="EMBL" id="TFD97376.1"/>
    </source>
</evidence>
<accession>A0A4Y8LA56</accession>
<dbReference type="OrthoDB" id="997012at2"/>
<reference evidence="2 3" key="1">
    <citation type="submission" date="2019-03" db="EMBL/GenBank/DDBJ databases">
        <title>San Antonio Military Medical Center submission to MRSN (WRAIR), pending publication.</title>
        <authorList>
            <person name="Blyth D.M."/>
            <person name="Mccarthy S.L."/>
            <person name="Schall S.E."/>
            <person name="Stam J.A."/>
            <person name="Ong A.C."/>
            <person name="Mcgann P.T."/>
        </authorList>
    </citation>
    <scope>NUCLEOTIDE SEQUENCE [LARGE SCALE GENOMIC DNA]</scope>
    <source>
        <strain evidence="2 3">MRSN571793</strain>
    </source>
</reference>
<organism evidence="2 3">
    <name type="scientific">Dysgonomonas capnocytophagoides</name>
    <dbReference type="NCBI Taxonomy" id="45254"/>
    <lineage>
        <taxon>Bacteria</taxon>
        <taxon>Pseudomonadati</taxon>
        <taxon>Bacteroidota</taxon>
        <taxon>Bacteroidia</taxon>
        <taxon>Bacteroidales</taxon>
        <taxon>Dysgonomonadaceae</taxon>
        <taxon>Dysgonomonas</taxon>
    </lineage>
</organism>
<gene>
    <name evidence="2" type="ORF">E2605_06845</name>
</gene>
<evidence type="ECO:0000313" key="3">
    <source>
        <dbReference type="Proteomes" id="UP000297861"/>
    </source>
</evidence>
<dbReference type="Gene3D" id="3.40.1420.30">
    <property type="match status" value="1"/>
</dbReference>
<name>A0A4Y8LA56_9BACT</name>
<dbReference type="EMBL" id="SOML01000003">
    <property type="protein sequence ID" value="TFD97376.1"/>
    <property type="molecule type" value="Genomic_DNA"/>
</dbReference>
<evidence type="ECO:0000259" key="1">
    <source>
        <dbReference type="Pfam" id="PF11396"/>
    </source>
</evidence>
<dbReference type="RefSeq" id="WP_026626298.1">
    <property type="nucleotide sequence ID" value="NZ_JAWZLG010000100.1"/>
</dbReference>
<dbReference type="STRING" id="1121485.GCA_000426485_02395"/>
<keyword evidence="3" id="KW-1185">Reference proteome</keyword>
<comment type="caution">
    <text evidence="2">The sequence shown here is derived from an EMBL/GenBank/DDBJ whole genome shotgun (WGS) entry which is preliminary data.</text>
</comment>
<dbReference type="Proteomes" id="UP000297861">
    <property type="component" value="Unassembled WGS sequence"/>
</dbReference>